<evidence type="ECO:0000313" key="4">
    <source>
        <dbReference type="Proteomes" id="UP000238589"/>
    </source>
</evidence>
<feature type="domain" description="DUF1468" evidence="2">
    <location>
        <begin position="10"/>
        <end position="152"/>
    </location>
</feature>
<evidence type="ECO:0000313" key="3">
    <source>
        <dbReference type="EMBL" id="PRD67074.1"/>
    </source>
</evidence>
<keyword evidence="1" id="KW-0472">Membrane</keyword>
<organism evidence="3 4">
    <name type="scientific">Malikia granosa</name>
    <dbReference type="NCBI Taxonomy" id="263067"/>
    <lineage>
        <taxon>Bacteria</taxon>
        <taxon>Pseudomonadati</taxon>
        <taxon>Pseudomonadota</taxon>
        <taxon>Betaproteobacteria</taxon>
        <taxon>Burkholderiales</taxon>
        <taxon>Comamonadaceae</taxon>
        <taxon>Malikia</taxon>
    </lineage>
</organism>
<dbReference type="Pfam" id="PF07331">
    <property type="entry name" value="TctB"/>
    <property type="match status" value="1"/>
</dbReference>
<dbReference type="AlphaFoldDB" id="A0A2S9K9I1"/>
<keyword evidence="4" id="KW-1185">Reference proteome</keyword>
<dbReference type="OrthoDB" id="7029611at2"/>
<dbReference type="Proteomes" id="UP000238589">
    <property type="component" value="Unassembled WGS sequence"/>
</dbReference>
<feature type="transmembrane region" description="Helical" evidence="1">
    <location>
        <begin position="75"/>
        <end position="94"/>
    </location>
</feature>
<keyword evidence="1" id="KW-0812">Transmembrane</keyword>
<dbReference type="RefSeq" id="WP_105746737.1">
    <property type="nucleotide sequence ID" value="NZ_PVLQ01000007.1"/>
</dbReference>
<evidence type="ECO:0000256" key="1">
    <source>
        <dbReference type="SAM" id="Phobius"/>
    </source>
</evidence>
<protein>
    <recommendedName>
        <fullName evidence="2">DUF1468 domain-containing protein</fullName>
    </recommendedName>
</protein>
<evidence type="ECO:0000259" key="2">
    <source>
        <dbReference type="Pfam" id="PF07331"/>
    </source>
</evidence>
<feature type="transmembrane region" description="Helical" evidence="1">
    <location>
        <begin position="100"/>
        <end position="120"/>
    </location>
</feature>
<feature type="transmembrane region" description="Helical" evidence="1">
    <location>
        <begin position="132"/>
        <end position="156"/>
    </location>
</feature>
<comment type="caution">
    <text evidence="3">The sequence shown here is derived from an EMBL/GenBank/DDBJ whole genome shotgun (WGS) entry which is preliminary data.</text>
</comment>
<proteinExistence type="predicted"/>
<keyword evidence="1" id="KW-1133">Transmembrane helix</keyword>
<dbReference type="InterPro" id="IPR009936">
    <property type="entry name" value="DUF1468"/>
</dbReference>
<accession>A0A2S9K9I1</accession>
<name>A0A2S9K9I1_9BURK</name>
<dbReference type="EMBL" id="PVLQ01000007">
    <property type="protein sequence ID" value="PRD67074.1"/>
    <property type="molecule type" value="Genomic_DNA"/>
</dbReference>
<sequence>MAIKSQKDLLAGLMFTLTGAAFTLGAREYDMGTAGRMGPGYFPLVLGIILAGLGILITLQSFGGKPKPDGEIGHFAWRPLIFIIGANLIFGLLLGGLPSVGIPAMGLIVAIIGLTFVSMLASADFCVKRATILSAILAVGSYFIFVKMLGLTFQVWPWFVGA</sequence>
<reference evidence="3 4" key="1">
    <citation type="submission" date="2018-03" db="EMBL/GenBank/DDBJ databases">
        <title>Comparative genomics illustrates the genes involved in a hyperalkaliphilic mechanisms of Serpentinomonas isolated from highly-alkaline calcium-rich serpentinized springs.</title>
        <authorList>
            <person name="Suzuki S."/>
            <person name="Ishii S."/>
            <person name="Walworth N."/>
            <person name="Bird L."/>
            <person name="Kuenen J.G."/>
            <person name="Nealson K.H."/>
        </authorList>
    </citation>
    <scope>NUCLEOTIDE SEQUENCE [LARGE SCALE GENOMIC DNA]</scope>
    <source>
        <strain evidence="3 4">P1</strain>
    </source>
</reference>
<feature type="transmembrane region" description="Helical" evidence="1">
    <location>
        <begin position="41"/>
        <end position="63"/>
    </location>
</feature>
<gene>
    <name evidence="3" type="ORF">C6P64_01040</name>
</gene>